<comment type="caution">
    <text evidence="1">The sequence shown here is derived from an EMBL/GenBank/DDBJ whole genome shotgun (WGS) entry which is preliminary data.</text>
</comment>
<name>A0A2R6AKS4_9ARCH</name>
<gene>
    <name evidence="1" type="ORF">B9Q03_11445</name>
</gene>
<dbReference type="Proteomes" id="UP000240322">
    <property type="component" value="Unassembled WGS sequence"/>
</dbReference>
<evidence type="ECO:0000313" key="2">
    <source>
        <dbReference type="Proteomes" id="UP000240322"/>
    </source>
</evidence>
<accession>A0A2R6AKS4</accession>
<sequence length="63" mass="7557">MWEKWVFHSDKKLTDSTMIISLSTGAPQYFMLYSQGRELAKYFLEHFENEKLASYYASTMEEF</sequence>
<protein>
    <submittedName>
        <fullName evidence="1">Uncharacterized protein</fullName>
    </submittedName>
</protein>
<evidence type="ECO:0000313" key="1">
    <source>
        <dbReference type="EMBL" id="PSN86966.1"/>
    </source>
</evidence>
<dbReference type="AlphaFoldDB" id="A0A2R6AKS4"/>
<feature type="non-terminal residue" evidence="1">
    <location>
        <position position="63"/>
    </location>
</feature>
<organism evidence="1 2">
    <name type="scientific">Candidatus Marsarchaeota G2 archaeon OSP_D</name>
    <dbReference type="NCBI Taxonomy" id="1978157"/>
    <lineage>
        <taxon>Archaea</taxon>
        <taxon>Candidatus Marsarchaeota</taxon>
        <taxon>Candidatus Marsarchaeota group 2</taxon>
    </lineage>
</organism>
<dbReference type="EMBL" id="NEXE01000197">
    <property type="protein sequence ID" value="PSN86966.1"/>
    <property type="molecule type" value="Genomic_DNA"/>
</dbReference>
<reference evidence="1 2" key="1">
    <citation type="submission" date="2017-04" db="EMBL/GenBank/DDBJ databases">
        <title>Novel microbial lineages endemic to geothermal iron-oxide mats fill important gaps in the evolutionary history of Archaea.</title>
        <authorList>
            <person name="Jay Z.J."/>
            <person name="Beam J.P."/>
            <person name="Dlakic M."/>
            <person name="Rusch D.B."/>
            <person name="Kozubal M.A."/>
            <person name="Inskeep W.P."/>
        </authorList>
    </citation>
    <scope>NUCLEOTIDE SEQUENCE [LARGE SCALE GENOMIC DNA]</scope>
    <source>
        <strain evidence="1">OSP_D</strain>
    </source>
</reference>
<proteinExistence type="predicted"/>